<reference evidence="2 3" key="1">
    <citation type="submission" date="2023-08" db="EMBL/GenBank/DDBJ databases">
        <authorList>
            <person name="Palmer J.M."/>
        </authorList>
    </citation>
    <scope>NUCLEOTIDE SEQUENCE [LARGE SCALE GENOMIC DNA]</scope>
    <source>
        <strain evidence="2 3">TWF481</strain>
    </source>
</reference>
<organism evidence="2 3">
    <name type="scientific">Arthrobotrys musiformis</name>
    <dbReference type="NCBI Taxonomy" id="47236"/>
    <lineage>
        <taxon>Eukaryota</taxon>
        <taxon>Fungi</taxon>
        <taxon>Dikarya</taxon>
        <taxon>Ascomycota</taxon>
        <taxon>Pezizomycotina</taxon>
        <taxon>Orbiliomycetes</taxon>
        <taxon>Orbiliales</taxon>
        <taxon>Orbiliaceae</taxon>
        <taxon>Arthrobotrys</taxon>
    </lineage>
</organism>
<protein>
    <submittedName>
        <fullName evidence="2">Uncharacterized protein</fullName>
    </submittedName>
</protein>
<gene>
    <name evidence="2" type="ORF">TWF481_009096</name>
</gene>
<dbReference type="EMBL" id="JAVHJL010000006">
    <property type="protein sequence ID" value="KAK6501255.1"/>
    <property type="molecule type" value="Genomic_DNA"/>
</dbReference>
<feature type="compositionally biased region" description="Pro residues" evidence="1">
    <location>
        <begin position="73"/>
        <end position="91"/>
    </location>
</feature>
<accession>A0AAV9W2Q3</accession>
<name>A0AAV9W2Q3_9PEZI</name>
<feature type="compositionally biased region" description="Polar residues" evidence="1">
    <location>
        <begin position="35"/>
        <end position="54"/>
    </location>
</feature>
<dbReference type="AlphaFoldDB" id="A0AAV9W2Q3"/>
<evidence type="ECO:0000256" key="1">
    <source>
        <dbReference type="SAM" id="MobiDB-lite"/>
    </source>
</evidence>
<proteinExistence type="predicted"/>
<feature type="region of interest" description="Disordered" evidence="1">
    <location>
        <begin position="1"/>
        <end position="101"/>
    </location>
</feature>
<comment type="caution">
    <text evidence="2">The sequence shown here is derived from an EMBL/GenBank/DDBJ whole genome shotgun (WGS) entry which is preliminary data.</text>
</comment>
<keyword evidence="3" id="KW-1185">Reference proteome</keyword>
<sequence>MQNLVDMSIMGERKPTGPRAQLRRSGAVAKRDPAQMSSTSSDPLRTQHINTQGTGLIKQPIDDENWPLRDTLPPSPTRSPPPPPPSRPSPIPFDGRRSNYVDAPADERDEIIEALTAELEHEQYLKTKSRWELNEDYLEELDLIAPQTLQETFHAKITLISEKFFPKNISWQLLGARLAPRIKNLRTKVYFPESIKLPCTPETWDAVQNHPDMTSALFVEGIIANTVAYHMCDCPTFQAEGALAMKLDAFYHYCEEINPGGTQGAEWMALTLQMIHKMLHPDETNPSRTQPPQFSDIKPIEKSTQTKNLMWALTDTLRILREAVNMPFGASEWTSLINMTQDLVSEAFKLSVSWHSKPLLFKQYGMSWFSSEDLQGCSDSLGFDLDDKEAVLNFGEGNGKEQHVIAVIYPALLREEWQVPGEARQQPKVWAKPKLLVAPGPPPSEIK</sequence>
<evidence type="ECO:0000313" key="2">
    <source>
        <dbReference type="EMBL" id="KAK6501255.1"/>
    </source>
</evidence>
<evidence type="ECO:0000313" key="3">
    <source>
        <dbReference type="Proteomes" id="UP001370758"/>
    </source>
</evidence>
<dbReference type="Proteomes" id="UP001370758">
    <property type="component" value="Unassembled WGS sequence"/>
</dbReference>